<dbReference type="PANTHER" id="PTHR33116">
    <property type="entry name" value="REVERSE TRANSCRIPTASE ZINC-BINDING DOMAIN-CONTAINING PROTEIN-RELATED-RELATED"/>
    <property type="match status" value="1"/>
</dbReference>
<protein>
    <recommendedName>
        <fullName evidence="3">Reverse transcriptase zinc-binding domain-containing protein</fullName>
    </recommendedName>
</protein>
<dbReference type="EnsemblPlants" id="TuG1812G0300004927.01.T01">
    <property type="protein sequence ID" value="TuG1812G0300004927.01.T01"/>
    <property type="gene ID" value="TuG1812G0300004927.01"/>
</dbReference>
<reference evidence="2" key="1">
    <citation type="journal article" date="2013" name="Nature">
        <title>Draft genome of the wheat A-genome progenitor Triticum urartu.</title>
        <authorList>
            <person name="Ling H.Q."/>
            <person name="Zhao S."/>
            <person name="Liu D."/>
            <person name="Wang J."/>
            <person name="Sun H."/>
            <person name="Zhang C."/>
            <person name="Fan H."/>
            <person name="Li D."/>
            <person name="Dong L."/>
            <person name="Tao Y."/>
            <person name="Gao C."/>
            <person name="Wu H."/>
            <person name="Li Y."/>
            <person name="Cui Y."/>
            <person name="Guo X."/>
            <person name="Zheng S."/>
            <person name="Wang B."/>
            <person name="Yu K."/>
            <person name="Liang Q."/>
            <person name="Yang W."/>
            <person name="Lou X."/>
            <person name="Chen J."/>
            <person name="Feng M."/>
            <person name="Jian J."/>
            <person name="Zhang X."/>
            <person name="Luo G."/>
            <person name="Jiang Y."/>
            <person name="Liu J."/>
            <person name="Wang Z."/>
            <person name="Sha Y."/>
            <person name="Zhang B."/>
            <person name="Wu H."/>
            <person name="Tang D."/>
            <person name="Shen Q."/>
            <person name="Xue P."/>
            <person name="Zou S."/>
            <person name="Wang X."/>
            <person name="Liu X."/>
            <person name="Wang F."/>
            <person name="Yang Y."/>
            <person name="An X."/>
            <person name="Dong Z."/>
            <person name="Zhang K."/>
            <person name="Zhang X."/>
            <person name="Luo M.C."/>
            <person name="Dvorak J."/>
            <person name="Tong Y."/>
            <person name="Wang J."/>
            <person name="Yang H."/>
            <person name="Li Z."/>
            <person name="Wang D."/>
            <person name="Zhang A."/>
            <person name="Wang J."/>
        </authorList>
    </citation>
    <scope>NUCLEOTIDE SEQUENCE</scope>
    <source>
        <strain evidence="2">cv. G1812</strain>
    </source>
</reference>
<dbReference type="AlphaFoldDB" id="A0A8R7U1V9"/>
<reference evidence="1" key="3">
    <citation type="submission" date="2022-06" db="UniProtKB">
        <authorList>
            <consortium name="EnsemblPlants"/>
        </authorList>
    </citation>
    <scope>IDENTIFICATION</scope>
</reference>
<proteinExistence type="predicted"/>
<evidence type="ECO:0000313" key="1">
    <source>
        <dbReference type="EnsemblPlants" id="TuG1812G0300004927.01.T01"/>
    </source>
</evidence>
<evidence type="ECO:0008006" key="3">
    <source>
        <dbReference type="Google" id="ProtNLM"/>
    </source>
</evidence>
<evidence type="ECO:0000313" key="2">
    <source>
        <dbReference type="Proteomes" id="UP000015106"/>
    </source>
</evidence>
<keyword evidence="2" id="KW-1185">Reference proteome</keyword>
<dbReference type="Proteomes" id="UP000015106">
    <property type="component" value="Chromosome 3"/>
</dbReference>
<reference evidence="1" key="2">
    <citation type="submission" date="2018-03" db="EMBL/GenBank/DDBJ databases">
        <title>The Triticum urartu genome reveals the dynamic nature of wheat genome evolution.</title>
        <authorList>
            <person name="Ling H."/>
            <person name="Ma B."/>
            <person name="Shi X."/>
            <person name="Liu H."/>
            <person name="Dong L."/>
            <person name="Sun H."/>
            <person name="Cao Y."/>
            <person name="Gao Q."/>
            <person name="Zheng S."/>
            <person name="Li Y."/>
            <person name="Yu Y."/>
            <person name="Du H."/>
            <person name="Qi M."/>
            <person name="Li Y."/>
            <person name="Yu H."/>
            <person name="Cui Y."/>
            <person name="Wang N."/>
            <person name="Chen C."/>
            <person name="Wu H."/>
            <person name="Zhao Y."/>
            <person name="Zhang J."/>
            <person name="Li Y."/>
            <person name="Zhou W."/>
            <person name="Zhang B."/>
            <person name="Hu W."/>
            <person name="Eijk M."/>
            <person name="Tang J."/>
            <person name="Witsenboer H."/>
            <person name="Zhao S."/>
            <person name="Li Z."/>
            <person name="Zhang A."/>
            <person name="Wang D."/>
            <person name="Liang C."/>
        </authorList>
    </citation>
    <scope>NUCLEOTIDE SEQUENCE [LARGE SCALE GENOMIC DNA]</scope>
    <source>
        <strain evidence="1">cv. G1812</strain>
    </source>
</reference>
<name>A0A8R7U1V9_TRIUA</name>
<sequence length="343" mass="39606">MKSILQVTSQGLFPRYLGVPSYVGKAKARTFEYVKERVWKKIQGWKEKLLSKGGKEILIKAVAQAIPVYSMACFDLTKTLCEELSNMINRYWWSQVDKENKIHWASWEKMTKTKKIGGLGFRDLHAFNLAMLARQAWRLIQNPASLCVQVLSARYYSDGSVLQARPRSGISYTWRSILKGVDLLKKGIIWRVGSGSNINIWSDPWIPRGSTRRVITQRGGNVVTKVNDLIDPTTNNWDEDLVRQTFLPEDANIILQIPIHTHEDDFIAWHYDKKDEDTCGFNWPKLWSLPLPNKVLHFLWRMSTNTLPLRMKLQQRVCKLTPVVQSVFGWMRMVAIVSLSVRG</sequence>
<accession>A0A8R7U1V9</accession>
<dbReference type="Gramene" id="TuG1812G0300004927.01.T01">
    <property type="protein sequence ID" value="TuG1812G0300004927.01.T01"/>
    <property type="gene ID" value="TuG1812G0300004927.01"/>
</dbReference>
<dbReference type="PANTHER" id="PTHR33116:SF86">
    <property type="entry name" value="REVERSE TRANSCRIPTASE DOMAIN-CONTAINING PROTEIN"/>
    <property type="match status" value="1"/>
</dbReference>
<organism evidence="1 2">
    <name type="scientific">Triticum urartu</name>
    <name type="common">Red wild einkorn</name>
    <name type="synonym">Crithodium urartu</name>
    <dbReference type="NCBI Taxonomy" id="4572"/>
    <lineage>
        <taxon>Eukaryota</taxon>
        <taxon>Viridiplantae</taxon>
        <taxon>Streptophyta</taxon>
        <taxon>Embryophyta</taxon>
        <taxon>Tracheophyta</taxon>
        <taxon>Spermatophyta</taxon>
        <taxon>Magnoliopsida</taxon>
        <taxon>Liliopsida</taxon>
        <taxon>Poales</taxon>
        <taxon>Poaceae</taxon>
        <taxon>BOP clade</taxon>
        <taxon>Pooideae</taxon>
        <taxon>Triticodae</taxon>
        <taxon>Triticeae</taxon>
        <taxon>Triticinae</taxon>
        <taxon>Triticum</taxon>
    </lineage>
</organism>